<evidence type="ECO:0000256" key="4">
    <source>
        <dbReference type="ARBA" id="ARBA00022679"/>
    </source>
</evidence>
<evidence type="ECO:0000256" key="5">
    <source>
        <dbReference type="ARBA" id="ARBA00022777"/>
    </source>
</evidence>
<accession>M0A6H6</accession>
<protein>
    <recommendedName>
        <fullName evidence="2">histidine kinase</fullName>
        <ecNumber evidence="2">2.7.13.3</ecNumber>
    </recommendedName>
</protein>
<feature type="compositionally biased region" description="Basic and acidic residues" evidence="6">
    <location>
        <begin position="387"/>
        <end position="402"/>
    </location>
</feature>
<dbReference type="PROSITE" id="PS50109">
    <property type="entry name" value="HIS_KIN"/>
    <property type="match status" value="1"/>
</dbReference>
<gene>
    <name evidence="8" type="ORF">C483_06365</name>
</gene>
<evidence type="ECO:0000313" key="8">
    <source>
        <dbReference type="EMBL" id="ELY92933.1"/>
    </source>
</evidence>
<dbReference type="EMBL" id="AOIM01000015">
    <property type="protein sequence ID" value="ELY92933.1"/>
    <property type="molecule type" value="Genomic_DNA"/>
</dbReference>
<dbReference type="InterPro" id="IPR005467">
    <property type="entry name" value="His_kinase_dom"/>
</dbReference>
<dbReference type="InterPro" id="IPR003661">
    <property type="entry name" value="HisK_dim/P_dom"/>
</dbReference>
<dbReference type="CDD" id="cd00082">
    <property type="entry name" value="HisKA"/>
    <property type="match status" value="1"/>
</dbReference>
<dbReference type="Pfam" id="PF02518">
    <property type="entry name" value="HATPase_c"/>
    <property type="match status" value="1"/>
</dbReference>
<reference evidence="8 9" key="1">
    <citation type="journal article" date="2014" name="PLoS Genet.">
        <title>Phylogenetically driven sequencing of extremely halophilic archaea reveals strategies for static and dynamic osmo-response.</title>
        <authorList>
            <person name="Becker E.A."/>
            <person name="Seitzer P.M."/>
            <person name="Tritt A."/>
            <person name="Larsen D."/>
            <person name="Krusor M."/>
            <person name="Yao A.I."/>
            <person name="Wu D."/>
            <person name="Madern D."/>
            <person name="Eisen J.A."/>
            <person name="Darling A.E."/>
            <person name="Facciotti M.T."/>
        </authorList>
    </citation>
    <scope>NUCLEOTIDE SEQUENCE [LARGE SCALE GENOMIC DNA]</scope>
    <source>
        <strain evidence="8 9">JCM 10989</strain>
    </source>
</reference>
<dbReference type="Proteomes" id="UP000011519">
    <property type="component" value="Unassembled WGS sequence"/>
</dbReference>
<organism evidence="8 9">
    <name type="scientific">Natrialba hulunbeirensis JCM 10989</name>
    <dbReference type="NCBI Taxonomy" id="1227493"/>
    <lineage>
        <taxon>Archaea</taxon>
        <taxon>Methanobacteriati</taxon>
        <taxon>Methanobacteriota</taxon>
        <taxon>Stenosarchaea group</taxon>
        <taxon>Halobacteria</taxon>
        <taxon>Halobacteriales</taxon>
        <taxon>Natrialbaceae</taxon>
        <taxon>Natrialba</taxon>
    </lineage>
</organism>
<evidence type="ECO:0000256" key="6">
    <source>
        <dbReference type="SAM" id="MobiDB-lite"/>
    </source>
</evidence>
<dbReference type="Pfam" id="PF00512">
    <property type="entry name" value="HisKA"/>
    <property type="match status" value="1"/>
</dbReference>
<dbReference type="FunFam" id="3.30.565.10:FF:000006">
    <property type="entry name" value="Sensor histidine kinase WalK"/>
    <property type="match status" value="1"/>
</dbReference>
<evidence type="ECO:0000256" key="1">
    <source>
        <dbReference type="ARBA" id="ARBA00000085"/>
    </source>
</evidence>
<evidence type="ECO:0000313" key="9">
    <source>
        <dbReference type="Proteomes" id="UP000011519"/>
    </source>
</evidence>
<dbReference type="OrthoDB" id="106630at2157"/>
<dbReference type="SUPFAM" id="SSF55874">
    <property type="entry name" value="ATPase domain of HSP90 chaperone/DNA topoisomerase II/histidine kinase"/>
    <property type="match status" value="1"/>
</dbReference>
<dbReference type="InterPro" id="IPR036890">
    <property type="entry name" value="HATPase_C_sf"/>
</dbReference>
<dbReference type="InterPro" id="IPR003594">
    <property type="entry name" value="HATPase_dom"/>
</dbReference>
<dbReference type="SMART" id="SM00388">
    <property type="entry name" value="HisKA"/>
    <property type="match status" value="1"/>
</dbReference>
<keyword evidence="4" id="KW-0808">Transferase</keyword>
<dbReference type="Gene3D" id="3.30.565.10">
    <property type="entry name" value="Histidine kinase-like ATPase, C-terminal domain"/>
    <property type="match status" value="1"/>
</dbReference>
<keyword evidence="3" id="KW-0597">Phosphoprotein</keyword>
<evidence type="ECO:0000256" key="3">
    <source>
        <dbReference type="ARBA" id="ARBA00022553"/>
    </source>
</evidence>
<dbReference type="PANTHER" id="PTHR43304">
    <property type="entry name" value="PHYTOCHROME-LIKE PROTEIN CPH1"/>
    <property type="match status" value="1"/>
</dbReference>
<dbReference type="AlphaFoldDB" id="M0A6H6"/>
<feature type="compositionally biased region" description="Basic and acidic residues" evidence="6">
    <location>
        <begin position="367"/>
        <end position="379"/>
    </location>
</feature>
<dbReference type="InterPro" id="IPR036097">
    <property type="entry name" value="HisK_dim/P_sf"/>
</dbReference>
<dbReference type="SMART" id="SM00387">
    <property type="entry name" value="HATPase_c"/>
    <property type="match status" value="1"/>
</dbReference>
<feature type="region of interest" description="Disordered" evidence="6">
    <location>
        <begin position="353"/>
        <end position="402"/>
    </location>
</feature>
<dbReference type="InterPro" id="IPR052162">
    <property type="entry name" value="Sensor_kinase/Photoreceptor"/>
</dbReference>
<comment type="caution">
    <text evidence="8">The sequence shown here is derived from an EMBL/GenBank/DDBJ whole genome shotgun (WGS) entry which is preliminary data.</text>
</comment>
<dbReference type="STRING" id="1227493.C483_06365"/>
<name>M0A6H6_9EURY</name>
<evidence type="ECO:0000259" key="7">
    <source>
        <dbReference type="PROSITE" id="PS50109"/>
    </source>
</evidence>
<dbReference type="PANTHER" id="PTHR43304:SF1">
    <property type="entry name" value="PAC DOMAIN-CONTAINING PROTEIN"/>
    <property type="match status" value="1"/>
</dbReference>
<dbReference type="PRINTS" id="PR00344">
    <property type="entry name" value="BCTRLSENSOR"/>
</dbReference>
<keyword evidence="5 8" id="KW-0418">Kinase</keyword>
<dbReference type="InterPro" id="IPR004358">
    <property type="entry name" value="Sig_transdc_His_kin-like_C"/>
</dbReference>
<dbReference type="EC" id="2.7.13.3" evidence="2"/>
<proteinExistence type="predicted"/>
<comment type="catalytic activity">
    <reaction evidence="1">
        <text>ATP + protein L-histidine = ADP + protein N-phospho-L-histidine.</text>
        <dbReference type="EC" id="2.7.13.3"/>
    </reaction>
</comment>
<evidence type="ECO:0000256" key="2">
    <source>
        <dbReference type="ARBA" id="ARBA00012438"/>
    </source>
</evidence>
<dbReference type="GO" id="GO:0000155">
    <property type="term" value="F:phosphorelay sensor kinase activity"/>
    <property type="evidence" value="ECO:0007669"/>
    <property type="project" value="InterPro"/>
</dbReference>
<dbReference type="PATRIC" id="fig|1227493.4.peg.1251"/>
<dbReference type="Gene3D" id="1.10.287.130">
    <property type="match status" value="1"/>
</dbReference>
<dbReference type="RefSeq" id="WP_006652506.1">
    <property type="nucleotide sequence ID" value="NZ_AOIM01000015.1"/>
</dbReference>
<sequence length="402" mass="45553">MSSNTSTAGTQTNTIQLLINEEGNRAAIRKLLEDHYEVRTTQSIGQADLYLVDDHSFPDYHAALEERVAESEPVFCPVVLIRRADSNPQITLPDVDERVTPSLIDDIIDAPMDRTLLFRRLNSLLVRREQSKDLLHYISQLEASNQSLEQFAYAASHDLQEPLRMVSSYLQLIEQRYSDGFDEDGEEFLEFAIDGADRMRSMIDALLEYSRIDTEGDPLTPTELDDVLVDVRQDLQVMIEEHDARIESESLPTVAGDADQLRQLFQNLLSNAIEYSGDEQPAITITAEQRGIEWEISVHDRGIGIKADDQERIFEVFQRLHSHEERSGTGIGLALCKRIVERHDGQIWVESEPGEGATFSFTLPVETTHERDGREEQRGTDGQGNHDSQDDQDGKTEREQAV</sequence>
<feature type="domain" description="Histidine kinase" evidence="7">
    <location>
        <begin position="154"/>
        <end position="367"/>
    </location>
</feature>
<keyword evidence="9" id="KW-1185">Reference proteome</keyword>
<dbReference type="SUPFAM" id="SSF47384">
    <property type="entry name" value="Homodimeric domain of signal transducing histidine kinase"/>
    <property type="match status" value="1"/>
</dbReference>